<dbReference type="InterPro" id="IPR008757">
    <property type="entry name" value="Peptidase_M6-like_domain"/>
</dbReference>
<dbReference type="PROSITE" id="PS50222">
    <property type="entry name" value="EF_HAND_2"/>
    <property type="match status" value="1"/>
</dbReference>
<dbReference type="GO" id="GO:0005509">
    <property type="term" value="F:calcium ion binding"/>
    <property type="evidence" value="ECO:0007669"/>
    <property type="project" value="InterPro"/>
</dbReference>
<dbReference type="Proteomes" id="UP000811899">
    <property type="component" value="Unassembled WGS sequence"/>
</dbReference>
<keyword evidence="4" id="KW-1185">Reference proteome</keyword>
<evidence type="ECO:0000313" key="4">
    <source>
        <dbReference type="Proteomes" id="UP000811899"/>
    </source>
</evidence>
<keyword evidence="3" id="KW-0378">Hydrolase</keyword>
<feature type="region of interest" description="Disordered" evidence="1">
    <location>
        <begin position="1"/>
        <end position="37"/>
    </location>
</feature>
<keyword evidence="3" id="KW-0645">Protease</keyword>
<accession>A0AAW4L2L1</accession>
<organism evidence="3 4">
    <name type="scientific">Geoanaerobacter pelophilus</name>
    <dbReference type="NCBI Taxonomy" id="60036"/>
    <lineage>
        <taxon>Bacteria</taxon>
        <taxon>Pseudomonadati</taxon>
        <taxon>Thermodesulfobacteriota</taxon>
        <taxon>Desulfuromonadia</taxon>
        <taxon>Geobacterales</taxon>
        <taxon>Geobacteraceae</taxon>
        <taxon>Geoanaerobacter</taxon>
    </lineage>
</organism>
<name>A0AAW4L2L1_9BACT</name>
<gene>
    <name evidence="3" type="ORF">KI809_09025</name>
</gene>
<dbReference type="PANTHER" id="PTHR41775">
    <property type="entry name" value="SECRETED PROTEIN-RELATED"/>
    <property type="match status" value="1"/>
</dbReference>
<dbReference type="InterPro" id="IPR002048">
    <property type="entry name" value="EF_hand_dom"/>
</dbReference>
<dbReference type="SUPFAM" id="SSF55486">
    <property type="entry name" value="Metalloproteases ('zincins'), catalytic domain"/>
    <property type="match status" value="1"/>
</dbReference>
<proteinExistence type="predicted"/>
<dbReference type="GO" id="GO:0006508">
    <property type="term" value="P:proteolysis"/>
    <property type="evidence" value="ECO:0007669"/>
    <property type="project" value="InterPro"/>
</dbReference>
<dbReference type="EMBL" id="JAHCVJ010000003">
    <property type="protein sequence ID" value="MBT0664442.1"/>
    <property type="molecule type" value="Genomic_DNA"/>
</dbReference>
<feature type="compositionally biased region" description="Basic and acidic residues" evidence="1">
    <location>
        <begin position="18"/>
        <end position="30"/>
    </location>
</feature>
<dbReference type="NCBIfam" id="TIGR03296">
    <property type="entry name" value="M6dom_TIGR03296"/>
    <property type="match status" value="1"/>
</dbReference>
<evidence type="ECO:0000259" key="2">
    <source>
        <dbReference type="PROSITE" id="PS50222"/>
    </source>
</evidence>
<protein>
    <submittedName>
        <fullName evidence="3">M6 family metalloprotease domain-containing protein</fullName>
    </submittedName>
</protein>
<dbReference type="PANTHER" id="PTHR41775:SF1">
    <property type="entry name" value="PEPTIDASE M6-LIKE DOMAIN-CONTAINING PROTEIN"/>
    <property type="match status" value="1"/>
</dbReference>
<dbReference type="Pfam" id="PF05547">
    <property type="entry name" value="Peptidase_M6"/>
    <property type="match status" value="1"/>
</dbReference>
<sequence>MKVGHSGRYAPDFIPKGIRPDRDHDSEQTRKGSTQRKYTKRLTQINLAPVTPSRAAAAAGGTIIYPQSSGSISTPGPGDWVPAPESGSKKLLIILVSFSDRAIQTLASDWYSALFDTTPNTKSVANFYKDNSFGALTITPVTHSQPASPPGVVQVSINRSHPYNYADTWANEQAWITLALNGAAPYVDFNSLDTDGDGLIETSEAVVYFIVAGYEESGSSKTPNVWAHAWVNASGAGKQFPDYAINGELNNAGIRHPIGIIVHELGHQMLGLPDLYDTSYTNAGMGNFSVMAGGSWGLVSGQYSGTTPVALDAWSREYLGWTLPITPSIGGSYLLGSALGAPDNALKLIKPSISSTEYWMMENRHPIGWDQGITGLVSGFSGGILVTHVDITAGTVGYNDINEYSVSPHQGVVPEQANSATCNMLASSCRGAATTTFYAGNIAAFGAATTPAANYYSGVASEIELKNISGRSSSMTFDLEFTAVPPVITEFAIPSGYGSLEVPINTFTASSTKPVTGYLVTESSSPPTISDIGWSSTPPVSYRFASAGSKVLYAWAKDLENNISASRSASVQVSIVSTATIQSSTTLQVAYDGADAIATLQAGAKIFTEHLVFNRSIAVTLDGGFDSSYQNKEGYTTLAGSLTIVQGSAVISDLIIK</sequence>
<dbReference type="AlphaFoldDB" id="A0AAW4L2L1"/>
<dbReference type="GO" id="GO:0008237">
    <property type="term" value="F:metallopeptidase activity"/>
    <property type="evidence" value="ECO:0007669"/>
    <property type="project" value="UniProtKB-KW"/>
</dbReference>
<evidence type="ECO:0000313" key="3">
    <source>
        <dbReference type="EMBL" id="MBT0664442.1"/>
    </source>
</evidence>
<comment type="caution">
    <text evidence="3">The sequence shown here is derived from an EMBL/GenBank/DDBJ whole genome shotgun (WGS) entry which is preliminary data.</text>
</comment>
<evidence type="ECO:0000256" key="1">
    <source>
        <dbReference type="SAM" id="MobiDB-lite"/>
    </source>
</evidence>
<reference evidence="3 4" key="1">
    <citation type="submission" date="2021-05" db="EMBL/GenBank/DDBJ databases">
        <title>The draft genome of Geobacter pelophilus DSM 12255.</title>
        <authorList>
            <person name="Xu Z."/>
            <person name="Masuda Y."/>
            <person name="Itoh H."/>
            <person name="Senoo K."/>
        </authorList>
    </citation>
    <scope>NUCLEOTIDE SEQUENCE [LARGE SCALE GENOMIC DNA]</scope>
    <source>
        <strain evidence="3 4">DSM 12255</strain>
    </source>
</reference>
<keyword evidence="3" id="KW-0482">Metalloprotease</keyword>
<feature type="domain" description="EF-hand" evidence="2">
    <location>
        <begin position="189"/>
        <end position="215"/>
    </location>
</feature>